<keyword evidence="3" id="KW-0489">Methyltransferase</keyword>
<dbReference type="CDD" id="cd02440">
    <property type="entry name" value="AdoMet_MTases"/>
    <property type="match status" value="1"/>
</dbReference>
<dbReference type="InterPro" id="IPR029063">
    <property type="entry name" value="SAM-dependent_MTases_sf"/>
</dbReference>
<gene>
    <name evidence="3" type="ORF">Atai01_38060</name>
</gene>
<dbReference type="GO" id="GO:0032259">
    <property type="term" value="P:methylation"/>
    <property type="evidence" value="ECO:0007669"/>
    <property type="project" value="UniProtKB-KW"/>
</dbReference>
<dbReference type="PANTHER" id="PTHR43861:SF3">
    <property type="entry name" value="PUTATIVE (AFU_ORTHOLOGUE AFUA_2G14390)-RELATED"/>
    <property type="match status" value="1"/>
</dbReference>
<accession>A0A9W6R3X0</accession>
<dbReference type="Proteomes" id="UP001165136">
    <property type="component" value="Unassembled WGS sequence"/>
</dbReference>
<dbReference type="AlphaFoldDB" id="A0A9W6R3X0"/>
<keyword evidence="4" id="KW-1185">Reference proteome</keyword>
<dbReference type="RefSeq" id="WP_027946447.1">
    <property type="nucleotide sequence ID" value="NZ_BSTI01000007.1"/>
</dbReference>
<feature type="domain" description="Methyltransferase" evidence="2">
    <location>
        <begin position="25"/>
        <end position="112"/>
    </location>
</feature>
<dbReference type="Pfam" id="PF13649">
    <property type="entry name" value="Methyltransf_25"/>
    <property type="match status" value="1"/>
</dbReference>
<evidence type="ECO:0000313" key="4">
    <source>
        <dbReference type="Proteomes" id="UP001165136"/>
    </source>
</evidence>
<protein>
    <submittedName>
        <fullName evidence="3">Methyltransferase</fullName>
    </submittedName>
</protein>
<dbReference type="EMBL" id="BSTI01000007">
    <property type="protein sequence ID" value="GLY67187.1"/>
    <property type="molecule type" value="Genomic_DNA"/>
</dbReference>
<comment type="caution">
    <text evidence="3">The sequence shown here is derived from an EMBL/GenBank/DDBJ whole genome shotgun (WGS) entry which is preliminary data.</text>
</comment>
<evidence type="ECO:0000256" key="1">
    <source>
        <dbReference type="ARBA" id="ARBA00022679"/>
    </source>
</evidence>
<dbReference type="PANTHER" id="PTHR43861">
    <property type="entry name" value="TRANS-ACONITATE 2-METHYLTRANSFERASE-RELATED"/>
    <property type="match status" value="1"/>
</dbReference>
<organism evidence="3 4">
    <name type="scientific">Amycolatopsis taiwanensis</name>
    <dbReference type="NCBI Taxonomy" id="342230"/>
    <lineage>
        <taxon>Bacteria</taxon>
        <taxon>Bacillati</taxon>
        <taxon>Actinomycetota</taxon>
        <taxon>Actinomycetes</taxon>
        <taxon>Pseudonocardiales</taxon>
        <taxon>Pseudonocardiaceae</taxon>
        <taxon>Amycolatopsis</taxon>
    </lineage>
</organism>
<dbReference type="InterPro" id="IPR041698">
    <property type="entry name" value="Methyltransf_25"/>
</dbReference>
<proteinExistence type="predicted"/>
<dbReference type="GO" id="GO:0008168">
    <property type="term" value="F:methyltransferase activity"/>
    <property type="evidence" value="ECO:0007669"/>
    <property type="project" value="UniProtKB-KW"/>
</dbReference>
<evidence type="ECO:0000313" key="3">
    <source>
        <dbReference type="EMBL" id="GLY67187.1"/>
    </source>
</evidence>
<sequence length="203" mass="21659">MPFNHNHHYHPLLLRTVPEGARTALDIGCGTGLFARRLAASGLDVEAVDEAAEVVEAARALGNPGPGKISYRCADITEAELGRYDFISGLASIHHVPFETVARLRDALEPGGVLAILGLGRPSSPAELGKWLLAGPPLNLAARLIVHLGERLNGGPEPLGVVPPVKAETMTMRQIRRASASLLPGSTVRPLAFWRYLLVYQAG</sequence>
<evidence type="ECO:0000259" key="2">
    <source>
        <dbReference type="Pfam" id="PF13649"/>
    </source>
</evidence>
<dbReference type="Gene3D" id="3.40.50.150">
    <property type="entry name" value="Vaccinia Virus protein VP39"/>
    <property type="match status" value="1"/>
</dbReference>
<dbReference type="SUPFAM" id="SSF53335">
    <property type="entry name" value="S-adenosyl-L-methionine-dependent methyltransferases"/>
    <property type="match status" value="1"/>
</dbReference>
<keyword evidence="1" id="KW-0808">Transferase</keyword>
<reference evidence="3" key="1">
    <citation type="submission" date="2023-03" db="EMBL/GenBank/DDBJ databases">
        <title>Amycolatopsis taiwanensis NBRC 103393.</title>
        <authorList>
            <person name="Ichikawa N."/>
            <person name="Sato H."/>
            <person name="Tonouchi N."/>
        </authorList>
    </citation>
    <scope>NUCLEOTIDE SEQUENCE</scope>
    <source>
        <strain evidence="3">NBRC 103393</strain>
    </source>
</reference>
<name>A0A9W6R3X0_9PSEU</name>